<dbReference type="EMBL" id="JACHFD010000017">
    <property type="protein sequence ID" value="MBB5352939.1"/>
    <property type="molecule type" value="Genomic_DNA"/>
</dbReference>
<reference evidence="1 2" key="1">
    <citation type="submission" date="2020-08" db="EMBL/GenBank/DDBJ databases">
        <title>Genomic Encyclopedia of Type Strains, Phase IV (KMG-IV): sequencing the most valuable type-strain genomes for metagenomic binning, comparative biology and taxonomic classification.</title>
        <authorList>
            <person name="Goeker M."/>
        </authorList>
    </citation>
    <scope>NUCLEOTIDE SEQUENCE [LARGE SCALE GENOMIC DNA]</scope>
    <source>
        <strain evidence="1 2">YC6886</strain>
    </source>
</reference>
<sequence>MNNVAKVDWDRFEDLPGATTSNFEALCRALIRLHGGRFGIFRATAQMPGIEFHLKLLSDCTIGKAGDWYGWQCRWYGTGRGVALGKARRNKIVEAIRTSEKYFPQLTDWVLWTRHPLTAGDDKWFHKIQTKFRLHSRDTSYAEDLLSGDALILRSTYFGEWVLRPDSLVEGHKRSVSSIHSRWLHETHQEVEAERRLLRILGEADSWKKLLEVADELAVSVNAIRSDSHLPSKFKTEIQNFIDLLQKLVEDLRSCPKTLADGDFDLLQQILEQRQGKVSPQLRALPRHLRSLRLPINFHAANGLVNYDWANRLLDEMQACLGTRIQAVMADAGGGKTQLAAEITAPRGKKPAGILLHGRDLKSGEDLNDLAHSFILDGKPMPSFEALIAALDAAANRARCRLPLVIDGLNEAEDPRDWKKALSEADITLRKYPAVLLVVTLRTGSWRPSDEGRGLHGVPIDENDVRTIFARIALPEGTPLIEMNGFDENTREAIERYLKYFRIKARLAELPIDLLNHPLTLRIFCEVTNPSPQKGDVGPEALPRSLIQLFERYVARSVERIGELSPKAMPFSGQDVRRALNQLALLLWNKNSREVDQDEYRTLINDSGRLWSHSLVKLMEQEGLILRVARSTDGKYGVIPVYDAIGGYLIANAIVAERGYTDFIAWIQNERTILRFASETWTELHPMAGDIFRALVALTPRRFQQEQLWGLIPEKLKLSALLEAIELEGDLIDQATIAEVSQLIHQSKESKKIFGLLLRSRAIPKHPFNATFIDAQFRLMTNSERDLSWTEIVRRDYEQQYRGLARIGEEWELDRSPRSESDILLARWRMWLLTTTSHEMRMKVTRALYWFGRHDPSPQFALTIESLSISDPYVPERMLAACYGIVMNLHGANRNAEYEVTVLKEFARALYENLFAPHAPYATTHALTREYARRIIEVASVSNRSLLTSEEAIRVVPPYPSDLHAEMPEIEVKREFDQVSHPSPFRMDFENYTLGRLVPGRGNYNYTNEEYRRVVAQVLGRVQDLGWTSELFEEIDHDISSSGFYSRRDENSHRKVDRYGKKYSLIAYYELAGMREDLGLLKSGYWNDSDRSFYVDIDPSFLERRCAERLSSKNWLAGNNKTLASWVARGPMPDTTDLLRRNEINGEKASWFMLDGYFTQQDKVTGRDIFFFVRSLLVSEKKHLAIAEALKRQSMKVRWLPEKPGERYAYAGEFPWCSTFSEYGLEQLRFVTESETVTVTRKQADFDGIPKELLDQAFDLLSSHKPLPKELKESLEAAHVSRNVSTQEVREKFVSYNATIPVVDFLWEGPAIDDESGSGVFLSKRIAKKLDLRWIAGTHDLADATGQRATYNTEYGFNTREDRQTAFFLREDLLRKYLRQTRQTMIWITWGERGIANHLYQSLDRNSFGEPFKVFQEIEIFDPKLP</sequence>
<keyword evidence="2" id="KW-1185">Reference proteome</keyword>
<name>A0A840VGJ0_9BACT</name>
<evidence type="ECO:0000313" key="2">
    <source>
        <dbReference type="Proteomes" id="UP000557717"/>
    </source>
</evidence>
<protein>
    <submittedName>
        <fullName evidence="1">Uncharacterized protein</fullName>
    </submittedName>
</protein>
<comment type="caution">
    <text evidence="1">The sequence shown here is derived from an EMBL/GenBank/DDBJ whole genome shotgun (WGS) entry which is preliminary data.</text>
</comment>
<proteinExistence type="predicted"/>
<organism evidence="1 2">
    <name type="scientific">Haloferula luteola</name>
    <dbReference type="NCBI Taxonomy" id="595692"/>
    <lineage>
        <taxon>Bacteria</taxon>
        <taxon>Pseudomonadati</taxon>
        <taxon>Verrucomicrobiota</taxon>
        <taxon>Verrucomicrobiia</taxon>
        <taxon>Verrucomicrobiales</taxon>
        <taxon>Verrucomicrobiaceae</taxon>
        <taxon>Haloferula</taxon>
    </lineage>
</organism>
<accession>A0A840VGJ0</accession>
<evidence type="ECO:0000313" key="1">
    <source>
        <dbReference type="EMBL" id="MBB5352939.1"/>
    </source>
</evidence>
<gene>
    <name evidence="1" type="ORF">HNR46_003188</name>
</gene>
<dbReference type="Proteomes" id="UP000557717">
    <property type="component" value="Unassembled WGS sequence"/>
</dbReference>